<sequence length="355" mass="41047">MAILWINLFSVYAVSLFSRAIAKPSPIGPVYIKPNKLMAFVVIVIFVMISGLRNNIGDTFYYMHSYVVDPYTWDYVISKKDIGFGIFQMILKMYTSNPQALVFITALITNALIVMVMYKYSRLFELSIYIYITSGLYVVSMNGIRQFLAGAIIFAATKYLFNGSWLKYMLVILFASTIHQSALILIPIYFIVRRKAWTTTTFTMLAVAILMVLGYNQLSDAIFSAIEETQYGNYKDFNEGGANLLRVAVQGVPILLAYMGREKLRQIFPESDYVVNMSLLGLVFMIIATQNWIFARFIIYFGLYNVILMSWIVKVFTKESQRIIYYAIILCYFIYFYYENVVVLNLLYRSDYISF</sequence>
<feature type="transmembrane region" description="Helical" evidence="1">
    <location>
        <begin position="38"/>
        <end position="56"/>
    </location>
</feature>
<comment type="caution">
    <text evidence="2">The sequence shown here is derived from an EMBL/GenBank/DDBJ whole genome shotgun (WGS) entry which is preliminary data.</text>
</comment>
<protein>
    <submittedName>
        <fullName evidence="2">EpsG family protein</fullName>
    </submittedName>
</protein>
<organism evidence="2 3">
    <name type="scientific">Paenibacillus vulneris</name>
    <dbReference type="NCBI Taxonomy" id="1133364"/>
    <lineage>
        <taxon>Bacteria</taxon>
        <taxon>Bacillati</taxon>
        <taxon>Bacillota</taxon>
        <taxon>Bacilli</taxon>
        <taxon>Bacillales</taxon>
        <taxon>Paenibacillaceae</taxon>
        <taxon>Paenibacillus</taxon>
    </lineage>
</organism>
<evidence type="ECO:0000256" key="1">
    <source>
        <dbReference type="SAM" id="Phobius"/>
    </source>
</evidence>
<proteinExistence type="predicted"/>
<feature type="transmembrane region" description="Helical" evidence="1">
    <location>
        <begin position="196"/>
        <end position="215"/>
    </location>
</feature>
<feature type="transmembrane region" description="Helical" evidence="1">
    <location>
        <begin position="168"/>
        <end position="190"/>
    </location>
</feature>
<dbReference type="Pfam" id="PF14897">
    <property type="entry name" value="EpsG"/>
    <property type="match status" value="1"/>
</dbReference>
<gene>
    <name evidence="2" type="ORF">ACFQ4B_10870</name>
</gene>
<feature type="transmembrane region" description="Helical" evidence="1">
    <location>
        <begin position="100"/>
        <end position="118"/>
    </location>
</feature>
<evidence type="ECO:0000313" key="3">
    <source>
        <dbReference type="Proteomes" id="UP001597180"/>
    </source>
</evidence>
<keyword evidence="1" id="KW-0472">Membrane</keyword>
<reference evidence="3" key="1">
    <citation type="journal article" date="2019" name="Int. J. Syst. Evol. Microbiol.">
        <title>The Global Catalogue of Microorganisms (GCM) 10K type strain sequencing project: providing services to taxonomists for standard genome sequencing and annotation.</title>
        <authorList>
            <consortium name="The Broad Institute Genomics Platform"/>
            <consortium name="The Broad Institute Genome Sequencing Center for Infectious Disease"/>
            <person name="Wu L."/>
            <person name="Ma J."/>
        </authorList>
    </citation>
    <scope>NUCLEOTIDE SEQUENCE [LARGE SCALE GENOMIC DNA]</scope>
    <source>
        <strain evidence="3">CCUG 53270</strain>
    </source>
</reference>
<dbReference type="EMBL" id="JBHTLU010000013">
    <property type="protein sequence ID" value="MFD1220624.1"/>
    <property type="molecule type" value="Genomic_DNA"/>
</dbReference>
<feature type="transmembrane region" description="Helical" evidence="1">
    <location>
        <begin position="273"/>
        <end position="292"/>
    </location>
</feature>
<feature type="transmembrane region" description="Helical" evidence="1">
    <location>
        <begin position="323"/>
        <end position="348"/>
    </location>
</feature>
<keyword evidence="1" id="KW-1133">Transmembrane helix</keyword>
<evidence type="ECO:0000313" key="2">
    <source>
        <dbReference type="EMBL" id="MFD1220624.1"/>
    </source>
</evidence>
<accession>A0ABW3UMB9</accession>
<feature type="transmembrane region" description="Helical" evidence="1">
    <location>
        <begin position="298"/>
        <end position="316"/>
    </location>
</feature>
<feature type="transmembrane region" description="Helical" evidence="1">
    <location>
        <begin position="130"/>
        <end position="156"/>
    </location>
</feature>
<keyword evidence="3" id="KW-1185">Reference proteome</keyword>
<dbReference type="Proteomes" id="UP001597180">
    <property type="component" value="Unassembled WGS sequence"/>
</dbReference>
<dbReference type="RefSeq" id="WP_079912121.1">
    <property type="nucleotide sequence ID" value="NZ_BAABJG010000006.1"/>
</dbReference>
<keyword evidence="1" id="KW-0812">Transmembrane</keyword>
<dbReference type="InterPro" id="IPR049458">
    <property type="entry name" value="EpsG-like"/>
</dbReference>
<name>A0ABW3UMB9_9BACL</name>